<accession>A0A1H8T340</accession>
<name>A0A1H8T340_9GAMM</name>
<reference evidence="1 2" key="1">
    <citation type="submission" date="2016-10" db="EMBL/GenBank/DDBJ databases">
        <authorList>
            <person name="de Groot N.N."/>
        </authorList>
    </citation>
    <scope>NUCLEOTIDE SEQUENCE [LARGE SCALE GENOMIC DNA]</scope>
    <source>
        <strain evidence="1 2">CGMCC 1.6291</strain>
    </source>
</reference>
<organism evidence="1 2">
    <name type="scientific">Aquisalimonas asiatica</name>
    <dbReference type="NCBI Taxonomy" id="406100"/>
    <lineage>
        <taxon>Bacteria</taxon>
        <taxon>Pseudomonadati</taxon>
        <taxon>Pseudomonadota</taxon>
        <taxon>Gammaproteobacteria</taxon>
        <taxon>Chromatiales</taxon>
        <taxon>Ectothiorhodospiraceae</taxon>
        <taxon>Aquisalimonas</taxon>
    </lineage>
</organism>
<evidence type="ECO:0000313" key="1">
    <source>
        <dbReference type="EMBL" id="SEO85225.1"/>
    </source>
</evidence>
<gene>
    <name evidence="1" type="ORF">SAMN04488052_103378</name>
</gene>
<protein>
    <submittedName>
        <fullName evidence="1">Uncharacterized protein</fullName>
    </submittedName>
</protein>
<dbReference type="AlphaFoldDB" id="A0A1H8T340"/>
<evidence type="ECO:0000313" key="2">
    <source>
        <dbReference type="Proteomes" id="UP000199657"/>
    </source>
</evidence>
<dbReference type="Proteomes" id="UP000199657">
    <property type="component" value="Unassembled WGS sequence"/>
</dbReference>
<sequence>MFRAQYNSIRCALLPKVMRVGWSDLILLSTTSKLFASYAH</sequence>
<dbReference type="EMBL" id="FOEG01000003">
    <property type="protein sequence ID" value="SEO85225.1"/>
    <property type="molecule type" value="Genomic_DNA"/>
</dbReference>
<keyword evidence="2" id="KW-1185">Reference proteome</keyword>
<proteinExistence type="predicted"/>